<feature type="transmembrane region" description="Helical" evidence="7">
    <location>
        <begin position="40"/>
        <end position="59"/>
    </location>
</feature>
<feature type="transmembrane region" description="Helical" evidence="7">
    <location>
        <begin position="142"/>
        <end position="168"/>
    </location>
</feature>
<dbReference type="GO" id="GO:0005886">
    <property type="term" value="C:plasma membrane"/>
    <property type="evidence" value="ECO:0007669"/>
    <property type="project" value="UniProtKB-SubCell"/>
</dbReference>
<evidence type="ECO:0000256" key="2">
    <source>
        <dbReference type="ARBA" id="ARBA00022448"/>
    </source>
</evidence>
<feature type="transmembrane region" description="Helical" evidence="7">
    <location>
        <begin position="103"/>
        <end position="122"/>
    </location>
</feature>
<feature type="transmembrane region" description="Helical" evidence="7">
    <location>
        <begin position="12"/>
        <end position="28"/>
    </location>
</feature>
<reference evidence="8" key="1">
    <citation type="submission" date="2016-10" db="EMBL/GenBank/DDBJ databases">
        <title>Sequence of Gallionella enrichment culture.</title>
        <authorList>
            <person name="Poehlein A."/>
            <person name="Muehling M."/>
            <person name="Daniel R."/>
        </authorList>
    </citation>
    <scope>NUCLEOTIDE SEQUENCE</scope>
</reference>
<name>A0A1J5SDE6_9ZZZZ</name>
<accession>A0A1J5SDE6</accession>
<comment type="caution">
    <text evidence="8">The sequence shown here is derived from an EMBL/GenBank/DDBJ whole genome shotgun (WGS) entry which is preliminary data.</text>
</comment>
<feature type="transmembrane region" description="Helical" evidence="7">
    <location>
        <begin position="180"/>
        <end position="205"/>
    </location>
</feature>
<comment type="subcellular location">
    <subcellularLocation>
        <location evidence="1">Cell membrane</location>
        <topology evidence="1">Multi-pass membrane protein</topology>
    </subcellularLocation>
</comment>
<dbReference type="GO" id="GO:0000041">
    <property type="term" value="P:transition metal ion transport"/>
    <property type="evidence" value="ECO:0007669"/>
    <property type="project" value="InterPro"/>
</dbReference>
<feature type="transmembrane region" description="Helical" evidence="7">
    <location>
        <begin position="71"/>
        <end position="96"/>
    </location>
</feature>
<evidence type="ECO:0000313" key="8">
    <source>
        <dbReference type="EMBL" id="OIR02229.1"/>
    </source>
</evidence>
<evidence type="ECO:0000256" key="4">
    <source>
        <dbReference type="ARBA" id="ARBA00022692"/>
    </source>
</evidence>
<organism evidence="8">
    <name type="scientific">mine drainage metagenome</name>
    <dbReference type="NCBI Taxonomy" id="410659"/>
    <lineage>
        <taxon>unclassified sequences</taxon>
        <taxon>metagenomes</taxon>
        <taxon>ecological metagenomes</taxon>
    </lineage>
</organism>
<keyword evidence="4 7" id="KW-0812">Transmembrane</keyword>
<evidence type="ECO:0000256" key="3">
    <source>
        <dbReference type="ARBA" id="ARBA00022475"/>
    </source>
</evidence>
<protein>
    <submittedName>
        <fullName evidence="8">Cobalt transport protein CbiM</fullName>
    </submittedName>
</protein>
<keyword evidence="5 7" id="KW-1133">Transmembrane helix</keyword>
<evidence type="ECO:0000256" key="1">
    <source>
        <dbReference type="ARBA" id="ARBA00004651"/>
    </source>
</evidence>
<dbReference type="EMBL" id="MLJW01000076">
    <property type="protein sequence ID" value="OIR02229.1"/>
    <property type="molecule type" value="Genomic_DNA"/>
</dbReference>
<dbReference type="InterPro" id="IPR002751">
    <property type="entry name" value="CbiM/NikMN"/>
</dbReference>
<sequence>MNLPAQLFASDWLWLANFIFALFLYRAARRAPWRALLDNATMVNALVGLLLGAFIFWQFSAGIRPGFNFHILGSTLFMLMFGWQIATFSITLVMLATWLRTDMGFITLGINGLLMVALPVLFSEWLLRFSKSHLPKNLFLFVLWNGFFCSMLTIVLNVTATTLLLLLLSRYTWGEIQHHYLVASPILMLTEGFVTGMMITAFVVFQPQSVMNFSDEEYLAGK</sequence>
<evidence type="ECO:0000256" key="5">
    <source>
        <dbReference type="ARBA" id="ARBA00022989"/>
    </source>
</evidence>
<evidence type="ECO:0000256" key="6">
    <source>
        <dbReference type="ARBA" id="ARBA00023136"/>
    </source>
</evidence>
<gene>
    <name evidence="8" type="ORF">GALL_156010</name>
</gene>
<keyword evidence="6 7" id="KW-0472">Membrane</keyword>
<dbReference type="AlphaFoldDB" id="A0A1J5SDE6"/>
<keyword evidence="2" id="KW-0813">Transport</keyword>
<evidence type="ECO:0000256" key="7">
    <source>
        <dbReference type="SAM" id="Phobius"/>
    </source>
</evidence>
<dbReference type="Pfam" id="PF01891">
    <property type="entry name" value="CbiM"/>
    <property type="match status" value="1"/>
</dbReference>
<proteinExistence type="predicted"/>
<dbReference type="Gene3D" id="1.10.1760.20">
    <property type="match status" value="1"/>
</dbReference>
<keyword evidence="3" id="KW-1003">Cell membrane</keyword>